<organism evidence="2 3">
    <name type="scientific">Cyclotella atomus</name>
    <dbReference type="NCBI Taxonomy" id="382360"/>
    <lineage>
        <taxon>Eukaryota</taxon>
        <taxon>Sar</taxon>
        <taxon>Stramenopiles</taxon>
        <taxon>Ochrophyta</taxon>
        <taxon>Bacillariophyta</taxon>
        <taxon>Coscinodiscophyceae</taxon>
        <taxon>Thalassiosirophycidae</taxon>
        <taxon>Stephanodiscales</taxon>
        <taxon>Stephanodiscaceae</taxon>
        <taxon>Cyclotella</taxon>
    </lineage>
</organism>
<dbReference type="Proteomes" id="UP001530400">
    <property type="component" value="Unassembled WGS sequence"/>
</dbReference>
<feature type="region of interest" description="Disordered" evidence="1">
    <location>
        <begin position="16"/>
        <end position="92"/>
    </location>
</feature>
<accession>A0ABD3NK43</accession>
<proteinExistence type="predicted"/>
<sequence>MTIAANAMMLIDFCGSPPEGPAECDRDTRAWIMLPTQSPSTGPSKSPSSNPSASPSVQPSSSPSSSPSRSPSSSPGFAPSHSPTMNPSALTILAPTKSPRDNFYKYVEWEYYTINGEVKRDKGVYLICDGGYLRWVTLMCPYAGSVEAGRRGYFNTNLESIRKDVECTFGILKKRWRILDYGLQYRNMHKCEKLFWVCCILHNMLLELPEDDGFSRVIIRAGRGGPLGNDGLWIEGPVQLRRRLMGETALSTICANDKREGLEWKRRRDCLAAHLEYCKSIGH</sequence>
<name>A0ABD3NK43_9STRA</name>
<keyword evidence="3" id="KW-1185">Reference proteome</keyword>
<evidence type="ECO:0000313" key="3">
    <source>
        <dbReference type="Proteomes" id="UP001530400"/>
    </source>
</evidence>
<reference evidence="2 3" key="1">
    <citation type="submission" date="2024-10" db="EMBL/GenBank/DDBJ databases">
        <title>Updated reference genomes for cyclostephanoid diatoms.</title>
        <authorList>
            <person name="Roberts W.R."/>
            <person name="Alverson A.J."/>
        </authorList>
    </citation>
    <scope>NUCLEOTIDE SEQUENCE [LARGE SCALE GENOMIC DNA]</scope>
    <source>
        <strain evidence="2 3">AJA010-31</strain>
    </source>
</reference>
<dbReference type="EMBL" id="JALLPJ020001225">
    <property type="protein sequence ID" value="KAL3773655.1"/>
    <property type="molecule type" value="Genomic_DNA"/>
</dbReference>
<evidence type="ECO:0008006" key="4">
    <source>
        <dbReference type="Google" id="ProtNLM"/>
    </source>
</evidence>
<dbReference type="InterPro" id="IPR006912">
    <property type="entry name" value="Harbinger_derived_prot"/>
</dbReference>
<dbReference type="AlphaFoldDB" id="A0ABD3NK43"/>
<protein>
    <recommendedName>
        <fullName evidence="4">DDE Tnp4 domain-containing protein</fullName>
    </recommendedName>
</protein>
<feature type="compositionally biased region" description="Low complexity" evidence="1">
    <location>
        <begin position="38"/>
        <end position="83"/>
    </location>
</feature>
<dbReference type="Pfam" id="PF04827">
    <property type="entry name" value="Plant_tran"/>
    <property type="match status" value="1"/>
</dbReference>
<dbReference type="PANTHER" id="PTHR47150:SF4">
    <property type="entry name" value="HARBINGER TRANSPOSASE-DERIVED PROTEIN-RELATED"/>
    <property type="match status" value="1"/>
</dbReference>
<evidence type="ECO:0000256" key="1">
    <source>
        <dbReference type="SAM" id="MobiDB-lite"/>
    </source>
</evidence>
<evidence type="ECO:0000313" key="2">
    <source>
        <dbReference type="EMBL" id="KAL3773655.1"/>
    </source>
</evidence>
<dbReference type="PANTHER" id="PTHR47150">
    <property type="entry name" value="OS12G0169200 PROTEIN"/>
    <property type="match status" value="1"/>
</dbReference>
<gene>
    <name evidence="2" type="ORF">ACHAWO_007722</name>
</gene>
<comment type="caution">
    <text evidence="2">The sequence shown here is derived from an EMBL/GenBank/DDBJ whole genome shotgun (WGS) entry which is preliminary data.</text>
</comment>